<dbReference type="EMBL" id="SRLO01008564">
    <property type="protein sequence ID" value="TNN27279.1"/>
    <property type="molecule type" value="Genomic_DNA"/>
</dbReference>
<evidence type="ECO:0000313" key="3">
    <source>
        <dbReference type="Proteomes" id="UP000314294"/>
    </source>
</evidence>
<evidence type="ECO:0000256" key="1">
    <source>
        <dbReference type="SAM" id="MobiDB-lite"/>
    </source>
</evidence>
<protein>
    <submittedName>
        <fullName evidence="2">Uncharacterized protein</fullName>
    </submittedName>
</protein>
<accession>A0A4Z2EEJ1</accession>
<organism evidence="2 3">
    <name type="scientific">Liparis tanakae</name>
    <name type="common">Tanaka's snailfish</name>
    <dbReference type="NCBI Taxonomy" id="230148"/>
    <lineage>
        <taxon>Eukaryota</taxon>
        <taxon>Metazoa</taxon>
        <taxon>Chordata</taxon>
        <taxon>Craniata</taxon>
        <taxon>Vertebrata</taxon>
        <taxon>Euteleostomi</taxon>
        <taxon>Actinopterygii</taxon>
        <taxon>Neopterygii</taxon>
        <taxon>Teleostei</taxon>
        <taxon>Neoteleostei</taxon>
        <taxon>Acanthomorphata</taxon>
        <taxon>Eupercaria</taxon>
        <taxon>Perciformes</taxon>
        <taxon>Cottioidei</taxon>
        <taxon>Cottales</taxon>
        <taxon>Liparidae</taxon>
        <taxon>Liparis</taxon>
    </lineage>
</organism>
<keyword evidence="3" id="KW-1185">Reference proteome</keyword>
<reference evidence="2 3" key="1">
    <citation type="submission" date="2019-03" db="EMBL/GenBank/DDBJ databases">
        <title>First draft genome of Liparis tanakae, snailfish: a comprehensive survey of snailfish specific genes.</title>
        <authorList>
            <person name="Kim W."/>
            <person name="Song I."/>
            <person name="Jeong J.-H."/>
            <person name="Kim D."/>
            <person name="Kim S."/>
            <person name="Ryu S."/>
            <person name="Song J.Y."/>
            <person name="Lee S.K."/>
        </authorList>
    </citation>
    <scope>NUCLEOTIDE SEQUENCE [LARGE SCALE GENOMIC DNA]</scope>
    <source>
        <tissue evidence="2">Muscle</tissue>
    </source>
</reference>
<sequence length="227" mass="25299">MRPQATGTLRNRHPHEAFRDPPWFLSRTTSREPEIGPAGPRTEKRNTDVDQGGELPDQRVPLSHAHLGHGDQHLQLHLLPPARLYGDTAGLSGTGLRDWPQRLASETGLRDSSQRLASETRLRDWPQRLASETGLRDSPQRLASETRLSGPFHTHLGAPPLSTPTWRPAPFHTHLAAPPLSTPTWRPAPFHTHLAPRPFPHPPGRTSTVAVAVLQRPRASVTRSWNR</sequence>
<proteinExistence type="predicted"/>
<gene>
    <name evidence="2" type="ORF">EYF80_062577</name>
</gene>
<comment type="caution">
    <text evidence="2">The sequence shown here is derived from an EMBL/GenBank/DDBJ whole genome shotgun (WGS) entry which is preliminary data.</text>
</comment>
<evidence type="ECO:0000313" key="2">
    <source>
        <dbReference type="EMBL" id="TNN27279.1"/>
    </source>
</evidence>
<dbReference type="AlphaFoldDB" id="A0A4Z2EEJ1"/>
<dbReference type="Proteomes" id="UP000314294">
    <property type="component" value="Unassembled WGS sequence"/>
</dbReference>
<name>A0A4Z2EEJ1_9TELE</name>
<feature type="region of interest" description="Disordered" evidence="1">
    <location>
        <begin position="1"/>
        <end position="59"/>
    </location>
</feature>